<evidence type="ECO:0000256" key="3">
    <source>
        <dbReference type="ARBA" id="ARBA00022553"/>
    </source>
</evidence>
<dbReference type="Pfam" id="PF23539">
    <property type="entry name" value="DUF7134"/>
    <property type="match status" value="1"/>
</dbReference>
<keyword evidence="8" id="KW-0902">Two-component regulatory system</keyword>
<dbReference type="PANTHER" id="PTHR24421">
    <property type="entry name" value="NITRATE/NITRITE SENSOR PROTEIN NARX-RELATED"/>
    <property type="match status" value="1"/>
</dbReference>
<dbReference type="Pfam" id="PF02518">
    <property type="entry name" value="HATPase_c"/>
    <property type="match status" value="1"/>
</dbReference>
<dbReference type="GO" id="GO:0046983">
    <property type="term" value="F:protein dimerization activity"/>
    <property type="evidence" value="ECO:0007669"/>
    <property type="project" value="InterPro"/>
</dbReference>
<evidence type="ECO:0000313" key="11">
    <source>
        <dbReference type="EMBL" id="RAK30508.1"/>
    </source>
</evidence>
<keyword evidence="3" id="KW-0597">Phosphoprotein</keyword>
<feature type="transmembrane region" description="Helical" evidence="9">
    <location>
        <begin position="142"/>
        <end position="162"/>
    </location>
</feature>
<dbReference type="GO" id="GO:0000155">
    <property type="term" value="F:phosphorelay sensor kinase activity"/>
    <property type="evidence" value="ECO:0007669"/>
    <property type="project" value="InterPro"/>
</dbReference>
<accession>A0A327Z5S4</accession>
<dbReference type="InterPro" id="IPR036890">
    <property type="entry name" value="HATPase_C_sf"/>
</dbReference>
<sequence>MAKVSAATVDVAVAVALSWFAASAALDPPGPAFTGPAWVAWLAGAAVGLPLAARRRWPLPVLAVVLLCTAVVTAAGVAGIGVVATMWAPVALAAYTVAASARLPTASGALAAALAAPAATIPWLYRHTVITTADQQASEVPLWWQVELGVVAVMVTAAWAAGRVVRSRRLARADADQRLARDAMMSERLRIARELHDIVGHSMSLIAVKATIANHIAEQRPAETRAALVTIEQTSRAALTEIRRVLDVLRDDDPAAELGPVAHLAPVAGTADLESLAEPLRSAGLRVDLRADTPDPLPSSVGLTVYRIVQESLTNVLRHANAGRCEVIVASHDHGVLVEIIDDGRGTPASGRQRTGRGLIGMRERVAAFGGTLSAGPLQEGGFKIKAQIPYAESPSAQATGAAGE</sequence>
<dbReference type="EC" id="2.7.13.3" evidence="2"/>
<feature type="transmembrane region" description="Helical" evidence="9">
    <location>
        <begin position="33"/>
        <end position="52"/>
    </location>
</feature>
<dbReference type="Gene3D" id="1.20.5.1930">
    <property type="match status" value="1"/>
</dbReference>
<dbReference type="SUPFAM" id="SSF55874">
    <property type="entry name" value="ATPase domain of HSP90 chaperone/DNA topoisomerase II/histidine kinase"/>
    <property type="match status" value="1"/>
</dbReference>
<proteinExistence type="predicted"/>
<dbReference type="Proteomes" id="UP000249341">
    <property type="component" value="Unassembled WGS sequence"/>
</dbReference>
<evidence type="ECO:0000256" key="6">
    <source>
        <dbReference type="ARBA" id="ARBA00022777"/>
    </source>
</evidence>
<name>A0A327Z5S4_9ACTN</name>
<feature type="transmembrane region" description="Helical" evidence="9">
    <location>
        <begin position="59"/>
        <end position="87"/>
    </location>
</feature>
<gene>
    <name evidence="11" type="ORF">B0I29_116167</name>
</gene>
<keyword evidence="9" id="KW-1133">Transmembrane helix</keyword>
<dbReference type="CDD" id="cd16917">
    <property type="entry name" value="HATPase_UhpB-NarQ-NarX-like"/>
    <property type="match status" value="1"/>
</dbReference>
<feature type="domain" description="Histidine kinase/HSP90-like ATPase" evidence="10">
    <location>
        <begin position="300"/>
        <end position="393"/>
    </location>
</feature>
<evidence type="ECO:0000256" key="7">
    <source>
        <dbReference type="ARBA" id="ARBA00022840"/>
    </source>
</evidence>
<evidence type="ECO:0000256" key="2">
    <source>
        <dbReference type="ARBA" id="ARBA00012438"/>
    </source>
</evidence>
<evidence type="ECO:0000256" key="9">
    <source>
        <dbReference type="SAM" id="Phobius"/>
    </source>
</evidence>
<evidence type="ECO:0000256" key="1">
    <source>
        <dbReference type="ARBA" id="ARBA00000085"/>
    </source>
</evidence>
<dbReference type="GO" id="GO:0005524">
    <property type="term" value="F:ATP binding"/>
    <property type="evidence" value="ECO:0007669"/>
    <property type="project" value="UniProtKB-KW"/>
</dbReference>
<dbReference type="Gene3D" id="3.30.565.10">
    <property type="entry name" value="Histidine kinase-like ATPase, C-terminal domain"/>
    <property type="match status" value="1"/>
</dbReference>
<dbReference type="PANTHER" id="PTHR24421:SF10">
    <property type="entry name" value="NITRATE_NITRITE SENSOR PROTEIN NARQ"/>
    <property type="match status" value="1"/>
</dbReference>
<keyword evidence="5" id="KW-0547">Nucleotide-binding</keyword>
<evidence type="ECO:0000313" key="12">
    <source>
        <dbReference type="Proteomes" id="UP000249341"/>
    </source>
</evidence>
<evidence type="ECO:0000259" key="10">
    <source>
        <dbReference type="SMART" id="SM00387"/>
    </source>
</evidence>
<dbReference type="InterPro" id="IPR003594">
    <property type="entry name" value="HATPase_dom"/>
</dbReference>
<dbReference type="RefSeq" id="WP_111652558.1">
    <property type="nucleotide sequence ID" value="NZ_JACHWI010000007.1"/>
</dbReference>
<organism evidence="11 12">
    <name type="scientific">Actinoplanes lutulentus</name>
    <dbReference type="NCBI Taxonomy" id="1287878"/>
    <lineage>
        <taxon>Bacteria</taxon>
        <taxon>Bacillati</taxon>
        <taxon>Actinomycetota</taxon>
        <taxon>Actinomycetes</taxon>
        <taxon>Micromonosporales</taxon>
        <taxon>Micromonosporaceae</taxon>
        <taxon>Actinoplanes</taxon>
    </lineage>
</organism>
<dbReference type="EMBL" id="QLMJ01000016">
    <property type="protein sequence ID" value="RAK30508.1"/>
    <property type="molecule type" value="Genomic_DNA"/>
</dbReference>
<keyword evidence="9" id="KW-0472">Membrane</keyword>
<comment type="caution">
    <text evidence="11">The sequence shown here is derived from an EMBL/GenBank/DDBJ whole genome shotgun (WGS) entry which is preliminary data.</text>
</comment>
<keyword evidence="7" id="KW-0067">ATP-binding</keyword>
<dbReference type="InterPro" id="IPR050482">
    <property type="entry name" value="Sensor_HK_TwoCompSys"/>
</dbReference>
<dbReference type="GO" id="GO:0016020">
    <property type="term" value="C:membrane"/>
    <property type="evidence" value="ECO:0007669"/>
    <property type="project" value="InterPro"/>
</dbReference>
<keyword evidence="4" id="KW-0808">Transferase</keyword>
<dbReference type="SMART" id="SM00387">
    <property type="entry name" value="HATPase_c"/>
    <property type="match status" value="1"/>
</dbReference>
<dbReference type="InterPro" id="IPR055558">
    <property type="entry name" value="DUF7134"/>
</dbReference>
<dbReference type="Pfam" id="PF07730">
    <property type="entry name" value="HisKA_3"/>
    <property type="match status" value="1"/>
</dbReference>
<keyword evidence="12" id="KW-1185">Reference proteome</keyword>
<evidence type="ECO:0000256" key="4">
    <source>
        <dbReference type="ARBA" id="ARBA00022679"/>
    </source>
</evidence>
<protein>
    <recommendedName>
        <fullName evidence="2">histidine kinase</fullName>
        <ecNumber evidence="2">2.7.13.3</ecNumber>
    </recommendedName>
</protein>
<keyword evidence="9" id="KW-0812">Transmembrane</keyword>
<keyword evidence="6 11" id="KW-0418">Kinase</keyword>
<dbReference type="AlphaFoldDB" id="A0A327Z5S4"/>
<evidence type="ECO:0000256" key="8">
    <source>
        <dbReference type="ARBA" id="ARBA00023012"/>
    </source>
</evidence>
<dbReference type="OrthoDB" id="227596at2"/>
<evidence type="ECO:0000256" key="5">
    <source>
        <dbReference type="ARBA" id="ARBA00022741"/>
    </source>
</evidence>
<dbReference type="InterPro" id="IPR011712">
    <property type="entry name" value="Sig_transdc_His_kin_sub3_dim/P"/>
</dbReference>
<comment type="catalytic activity">
    <reaction evidence="1">
        <text>ATP + protein L-histidine = ADP + protein N-phospho-L-histidine.</text>
        <dbReference type="EC" id="2.7.13.3"/>
    </reaction>
</comment>
<reference evidence="11 12" key="1">
    <citation type="submission" date="2018-06" db="EMBL/GenBank/DDBJ databases">
        <title>Genomic Encyclopedia of Type Strains, Phase III (KMG-III): the genomes of soil and plant-associated and newly described type strains.</title>
        <authorList>
            <person name="Whitman W."/>
        </authorList>
    </citation>
    <scope>NUCLEOTIDE SEQUENCE [LARGE SCALE GENOMIC DNA]</scope>
    <source>
        <strain evidence="11 12">CGMCC 4.7090</strain>
    </source>
</reference>